<accession>A0AAJ4ZGI3</accession>
<organism evidence="1 2">
    <name type="scientific">Pandoraea pulmonicola</name>
    <dbReference type="NCBI Taxonomy" id="93221"/>
    <lineage>
        <taxon>Bacteria</taxon>
        <taxon>Pseudomonadati</taxon>
        <taxon>Pseudomonadota</taxon>
        <taxon>Betaproteobacteria</taxon>
        <taxon>Burkholderiales</taxon>
        <taxon>Burkholderiaceae</taxon>
        <taxon>Pandoraea</taxon>
    </lineage>
</organism>
<reference evidence="1 2" key="1">
    <citation type="submission" date="2018-06" db="EMBL/GenBank/DDBJ databases">
        <authorList>
            <consortium name="Pathogen Informatics"/>
            <person name="Doyle S."/>
        </authorList>
    </citation>
    <scope>NUCLEOTIDE SEQUENCE [LARGE SCALE GENOMIC DNA]</scope>
    <source>
        <strain evidence="1 2">NCTC13159</strain>
    </source>
</reference>
<evidence type="ECO:0000313" key="2">
    <source>
        <dbReference type="Proteomes" id="UP000254589"/>
    </source>
</evidence>
<gene>
    <name evidence="1" type="ORF">NCTC13159_04544</name>
</gene>
<name>A0AAJ4ZGI3_PANPU</name>
<sequence>MKSDVSQRSGECWSYLGNRKIGAGLEVEQSERHNPVG</sequence>
<protein>
    <submittedName>
        <fullName evidence="1">Uncharacterized protein</fullName>
    </submittedName>
</protein>
<dbReference type="Proteomes" id="UP000254589">
    <property type="component" value="Unassembled WGS sequence"/>
</dbReference>
<comment type="caution">
    <text evidence="1">The sequence shown here is derived from an EMBL/GenBank/DDBJ whole genome shotgun (WGS) entry which is preliminary data.</text>
</comment>
<evidence type="ECO:0000313" key="1">
    <source>
        <dbReference type="EMBL" id="SUA92999.1"/>
    </source>
</evidence>
<proteinExistence type="predicted"/>
<dbReference type="EMBL" id="UGSJ01000001">
    <property type="protein sequence ID" value="SUA92999.1"/>
    <property type="molecule type" value="Genomic_DNA"/>
</dbReference>
<dbReference type="AlphaFoldDB" id="A0AAJ4ZGI3"/>